<dbReference type="STRING" id="105984.A0A427XLC7"/>
<accession>A0A427XLC7</accession>
<dbReference type="PROSITE" id="PS50404">
    <property type="entry name" value="GST_NTER"/>
    <property type="match status" value="1"/>
</dbReference>
<dbReference type="InterPro" id="IPR036282">
    <property type="entry name" value="Glutathione-S-Trfase_C_sf"/>
</dbReference>
<dbReference type="SFLD" id="SFLDS00019">
    <property type="entry name" value="Glutathione_Transferase_(cytos"/>
    <property type="match status" value="1"/>
</dbReference>
<dbReference type="Gene3D" id="3.40.30.10">
    <property type="entry name" value="Glutaredoxin"/>
    <property type="match status" value="1"/>
</dbReference>
<dbReference type="InterPro" id="IPR004045">
    <property type="entry name" value="Glutathione_S-Trfase_N"/>
</dbReference>
<dbReference type="OrthoDB" id="202840at2759"/>
<dbReference type="InterPro" id="IPR036249">
    <property type="entry name" value="Thioredoxin-like_sf"/>
</dbReference>
<dbReference type="GO" id="GO:0006559">
    <property type="term" value="P:L-phenylalanine catabolic process"/>
    <property type="evidence" value="ECO:0007669"/>
    <property type="project" value="TreeGrafter"/>
</dbReference>
<reference evidence="3 4" key="1">
    <citation type="submission" date="2018-11" db="EMBL/GenBank/DDBJ databases">
        <title>Genome sequence of Apiotrichum porosum DSM 27194.</title>
        <authorList>
            <person name="Aliyu H."/>
            <person name="Gorte O."/>
            <person name="Ochsenreither K."/>
        </authorList>
    </citation>
    <scope>NUCLEOTIDE SEQUENCE [LARGE SCALE GENOMIC DNA]</scope>
    <source>
        <strain evidence="3 4">DSM 27194</strain>
    </source>
</reference>
<dbReference type="SUPFAM" id="SSF47616">
    <property type="entry name" value="GST C-terminal domain-like"/>
    <property type="match status" value="1"/>
</dbReference>
<dbReference type="SFLD" id="SFLDG00358">
    <property type="entry name" value="Main_(cytGST)"/>
    <property type="match status" value="1"/>
</dbReference>
<dbReference type="PROSITE" id="PS50405">
    <property type="entry name" value="GST_CTER"/>
    <property type="match status" value="1"/>
</dbReference>
<feature type="domain" description="GST C-terminal" evidence="2">
    <location>
        <begin position="102"/>
        <end position="227"/>
    </location>
</feature>
<evidence type="ECO:0000313" key="4">
    <source>
        <dbReference type="Proteomes" id="UP000279236"/>
    </source>
</evidence>
<dbReference type="PANTHER" id="PTHR42673:SF4">
    <property type="entry name" value="MALEYLACETOACETATE ISOMERASE"/>
    <property type="match status" value="1"/>
</dbReference>
<dbReference type="GO" id="GO:0005739">
    <property type="term" value="C:mitochondrion"/>
    <property type="evidence" value="ECO:0007669"/>
    <property type="project" value="TreeGrafter"/>
</dbReference>
<dbReference type="Proteomes" id="UP000279236">
    <property type="component" value="Unassembled WGS sequence"/>
</dbReference>
<keyword evidence="4" id="KW-1185">Reference proteome</keyword>
<dbReference type="GO" id="GO:0016034">
    <property type="term" value="F:maleylacetoacetate isomerase activity"/>
    <property type="evidence" value="ECO:0007669"/>
    <property type="project" value="TreeGrafter"/>
</dbReference>
<dbReference type="InterPro" id="IPR004046">
    <property type="entry name" value="GST_C"/>
</dbReference>
<dbReference type="InterPro" id="IPR040079">
    <property type="entry name" value="Glutathione_S-Trfase"/>
</dbReference>
<dbReference type="RefSeq" id="XP_028474838.1">
    <property type="nucleotide sequence ID" value="XM_028624670.1"/>
</dbReference>
<evidence type="ECO:0000313" key="3">
    <source>
        <dbReference type="EMBL" id="RSH79729.1"/>
    </source>
</evidence>
<dbReference type="SUPFAM" id="SSF52833">
    <property type="entry name" value="Thioredoxin-like"/>
    <property type="match status" value="1"/>
</dbReference>
<organism evidence="3 4">
    <name type="scientific">Apiotrichum porosum</name>
    <dbReference type="NCBI Taxonomy" id="105984"/>
    <lineage>
        <taxon>Eukaryota</taxon>
        <taxon>Fungi</taxon>
        <taxon>Dikarya</taxon>
        <taxon>Basidiomycota</taxon>
        <taxon>Agaricomycotina</taxon>
        <taxon>Tremellomycetes</taxon>
        <taxon>Trichosporonales</taxon>
        <taxon>Trichosporonaceae</taxon>
        <taxon>Apiotrichum</taxon>
    </lineage>
</organism>
<sequence length="232" mass="25830">MTVTTDRKFTLYGYFRSSASARVRTVMALHEIPYTNHQVHLLKGEQRSKEYLAVNPSGTVPTLSITEADGSQWSVAQCVSIMEYLDEEYGGQSKVGYLLPRNARDRAMVRNIIGVLVSDLFPCLTSGTLKRLRSYGVDDAAWAKECSAAFVEALEGLLKRTSTSGKYCFGDSLTLADATFSPQMETVLRFAPDVLPNYPTVYSIYQHVSQLPQVVAADYKHQPDTPEELRAK</sequence>
<dbReference type="Pfam" id="PF14497">
    <property type="entry name" value="GST_C_3"/>
    <property type="match status" value="1"/>
</dbReference>
<dbReference type="GeneID" id="39593924"/>
<dbReference type="PANTHER" id="PTHR42673">
    <property type="entry name" value="MALEYLACETOACETATE ISOMERASE"/>
    <property type="match status" value="1"/>
</dbReference>
<name>A0A427XLC7_9TREE</name>
<proteinExistence type="predicted"/>
<evidence type="ECO:0000259" key="1">
    <source>
        <dbReference type="PROSITE" id="PS50404"/>
    </source>
</evidence>
<dbReference type="GO" id="GO:0006749">
    <property type="term" value="P:glutathione metabolic process"/>
    <property type="evidence" value="ECO:0007669"/>
    <property type="project" value="TreeGrafter"/>
</dbReference>
<protein>
    <recommendedName>
        <fullName evidence="5">Maleylacetoacetate isomerase</fullName>
    </recommendedName>
</protein>
<gene>
    <name evidence="3" type="ORF">EHS24_009381</name>
</gene>
<dbReference type="Pfam" id="PF13409">
    <property type="entry name" value="GST_N_2"/>
    <property type="match status" value="1"/>
</dbReference>
<comment type="caution">
    <text evidence="3">The sequence shown here is derived from an EMBL/GenBank/DDBJ whole genome shotgun (WGS) entry which is preliminary data.</text>
</comment>
<feature type="domain" description="GST N-terminal" evidence="1">
    <location>
        <begin position="7"/>
        <end position="93"/>
    </location>
</feature>
<dbReference type="Gene3D" id="1.20.1050.10">
    <property type="match status" value="1"/>
</dbReference>
<evidence type="ECO:0000259" key="2">
    <source>
        <dbReference type="PROSITE" id="PS50405"/>
    </source>
</evidence>
<dbReference type="EMBL" id="RSCE01000009">
    <property type="protein sequence ID" value="RSH79729.1"/>
    <property type="molecule type" value="Genomic_DNA"/>
</dbReference>
<dbReference type="AlphaFoldDB" id="A0A427XLC7"/>
<dbReference type="GO" id="GO:0004364">
    <property type="term" value="F:glutathione transferase activity"/>
    <property type="evidence" value="ECO:0007669"/>
    <property type="project" value="TreeGrafter"/>
</dbReference>
<dbReference type="InterPro" id="IPR010987">
    <property type="entry name" value="Glutathione-S-Trfase_C-like"/>
</dbReference>
<evidence type="ECO:0008006" key="5">
    <source>
        <dbReference type="Google" id="ProtNLM"/>
    </source>
</evidence>